<reference evidence="1" key="1">
    <citation type="submission" date="2021-05" db="EMBL/GenBank/DDBJ databases">
        <authorList>
            <person name="Pan Q."/>
            <person name="Jouanno E."/>
            <person name="Zahm M."/>
            <person name="Klopp C."/>
            <person name="Cabau C."/>
            <person name="Louis A."/>
            <person name="Berthelot C."/>
            <person name="Parey E."/>
            <person name="Roest Crollius H."/>
            <person name="Montfort J."/>
            <person name="Robinson-Rechavi M."/>
            <person name="Bouchez O."/>
            <person name="Lampietro C."/>
            <person name="Lopez Roques C."/>
            <person name="Donnadieu C."/>
            <person name="Postlethwait J."/>
            <person name="Bobe J."/>
            <person name="Dillon D."/>
            <person name="Chandos A."/>
            <person name="von Hippel F."/>
            <person name="Guiguen Y."/>
        </authorList>
    </citation>
    <scope>NUCLEOTIDE SEQUENCE</scope>
    <source>
        <strain evidence="1">YG-Jan2019</strain>
    </source>
</reference>
<gene>
    <name evidence="1" type="ORF">DPEC_G00354270</name>
</gene>
<evidence type="ECO:0000313" key="2">
    <source>
        <dbReference type="Proteomes" id="UP001157502"/>
    </source>
</evidence>
<accession>A0ACC2F2S3</accession>
<evidence type="ECO:0000313" key="1">
    <source>
        <dbReference type="EMBL" id="KAJ7985651.1"/>
    </source>
</evidence>
<proteinExistence type="predicted"/>
<dbReference type="EMBL" id="CM055763">
    <property type="protein sequence ID" value="KAJ7985651.1"/>
    <property type="molecule type" value="Genomic_DNA"/>
</dbReference>
<keyword evidence="2" id="KW-1185">Reference proteome</keyword>
<dbReference type="Proteomes" id="UP001157502">
    <property type="component" value="Chromosome 36"/>
</dbReference>
<organism evidence="1 2">
    <name type="scientific">Dallia pectoralis</name>
    <name type="common">Alaska blackfish</name>
    <dbReference type="NCBI Taxonomy" id="75939"/>
    <lineage>
        <taxon>Eukaryota</taxon>
        <taxon>Metazoa</taxon>
        <taxon>Chordata</taxon>
        <taxon>Craniata</taxon>
        <taxon>Vertebrata</taxon>
        <taxon>Euteleostomi</taxon>
        <taxon>Actinopterygii</taxon>
        <taxon>Neopterygii</taxon>
        <taxon>Teleostei</taxon>
        <taxon>Protacanthopterygii</taxon>
        <taxon>Esociformes</taxon>
        <taxon>Umbridae</taxon>
        <taxon>Dallia</taxon>
    </lineage>
</organism>
<protein>
    <submittedName>
        <fullName evidence="1">Uncharacterized protein</fullName>
    </submittedName>
</protein>
<comment type="caution">
    <text evidence="1">The sequence shown here is derived from an EMBL/GenBank/DDBJ whole genome shotgun (WGS) entry which is preliminary data.</text>
</comment>
<name>A0ACC2F2S3_DALPE</name>
<sequence length="87" mass="10229">MLLTSRKGCGYVGVMDGKQRELPSWMAMNDVDPVNRKENTSVKRRKLFERTVLYCMNEKELVEASVIYLTELEKQDTKDTKYFFEPV</sequence>